<reference evidence="2 3" key="1">
    <citation type="submission" date="2021-03" db="EMBL/GenBank/DDBJ databases">
        <title>novel species isolated from a fishpond in China.</title>
        <authorList>
            <person name="Lu H."/>
            <person name="Cai Z."/>
        </authorList>
    </citation>
    <scope>NUCLEOTIDE SEQUENCE [LARGE SCALE GENOMIC DNA]</scope>
    <source>
        <strain evidence="2 3">H41</strain>
    </source>
</reference>
<accession>A0ABS3C1U6</accession>
<sequence>MKQFLSLFALFIGTSWAAYGQERPAPDFSYEKPFTLPFSKFAQPEQIQKFSPKVTLADAGKLLAFQGPRIEREIHIPAPTPFTSRMPLLHLPDPETRMPIRDFDDSVNYTILKKDY</sequence>
<keyword evidence="3" id="KW-1185">Reference proteome</keyword>
<evidence type="ECO:0000313" key="2">
    <source>
        <dbReference type="EMBL" id="MBN7811084.1"/>
    </source>
</evidence>
<comment type="caution">
    <text evidence="2">The sequence shown here is derived from an EMBL/GenBank/DDBJ whole genome shotgun (WGS) entry which is preliminary data.</text>
</comment>
<gene>
    <name evidence="2" type="ORF">J0A68_08960</name>
</gene>
<proteinExistence type="predicted"/>
<dbReference type="RefSeq" id="WP_206577868.1">
    <property type="nucleotide sequence ID" value="NZ_JAFKCT010000003.1"/>
</dbReference>
<name>A0ABS3C1U6_9BACT</name>
<feature type="chain" id="PRO_5045874600" evidence="1">
    <location>
        <begin position="21"/>
        <end position="116"/>
    </location>
</feature>
<protein>
    <submittedName>
        <fullName evidence="2">Uncharacterized protein</fullName>
    </submittedName>
</protein>
<dbReference type="EMBL" id="JAFKCT010000003">
    <property type="protein sequence ID" value="MBN7811084.1"/>
    <property type="molecule type" value="Genomic_DNA"/>
</dbReference>
<feature type="signal peptide" evidence="1">
    <location>
        <begin position="1"/>
        <end position="20"/>
    </location>
</feature>
<organism evidence="2 3">
    <name type="scientific">Algoriphagus oliviformis</name>
    <dbReference type="NCBI Taxonomy" id="2811231"/>
    <lineage>
        <taxon>Bacteria</taxon>
        <taxon>Pseudomonadati</taxon>
        <taxon>Bacteroidota</taxon>
        <taxon>Cytophagia</taxon>
        <taxon>Cytophagales</taxon>
        <taxon>Cyclobacteriaceae</taxon>
        <taxon>Algoriphagus</taxon>
    </lineage>
</organism>
<evidence type="ECO:0000313" key="3">
    <source>
        <dbReference type="Proteomes" id="UP000664317"/>
    </source>
</evidence>
<dbReference type="Proteomes" id="UP000664317">
    <property type="component" value="Unassembled WGS sequence"/>
</dbReference>
<keyword evidence="1" id="KW-0732">Signal</keyword>
<evidence type="ECO:0000256" key="1">
    <source>
        <dbReference type="SAM" id="SignalP"/>
    </source>
</evidence>